<dbReference type="AlphaFoldDB" id="X1UB50"/>
<comment type="caution">
    <text evidence="1">The sequence shown here is derived from an EMBL/GenBank/DDBJ whole genome shotgun (WGS) entry which is preliminary data.</text>
</comment>
<name>X1UB50_9ZZZZ</name>
<evidence type="ECO:0008006" key="2">
    <source>
        <dbReference type="Google" id="ProtNLM"/>
    </source>
</evidence>
<accession>X1UB50</accession>
<proteinExistence type="predicted"/>
<protein>
    <recommendedName>
        <fullName evidence="2">Rubredoxin-like domain-containing protein</fullName>
    </recommendedName>
</protein>
<gene>
    <name evidence="1" type="ORF">S12H4_32294</name>
</gene>
<organism evidence="1">
    <name type="scientific">marine sediment metagenome</name>
    <dbReference type="NCBI Taxonomy" id="412755"/>
    <lineage>
        <taxon>unclassified sequences</taxon>
        <taxon>metagenomes</taxon>
        <taxon>ecological metagenomes</taxon>
    </lineage>
</organism>
<feature type="non-terminal residue" evidence="1">
    <location>
        <position position="34"/>
    </location>
</feature>
<sequence>MPEERTYKITCDECGYSEEVPEPKLIYEEGKTCP</sequence>
<dbReference type="EMBL" id="BARW01018925">
    <property type="protein sequence ID" value="GAI89554.1"/>
    <property type="molecule type" value="Genomic_DNA"/>
</dbReference>
<evidence type="ECO:0000313" key="1">
    <source>
        <dbReference type="EMBL" id="GAI89554.1"/>
    </source>
</evidence>
<reference evidence="1" key="1">
    <citation type="journal article" date="2014" name="Front. Microbiol.">
        <title>High frequency of phylogenetically diverse reductive dehalogenase-homologous genes in deep subseafloor sedimentary metagenomes.</title>
        <authorList>
            <person name="Kawai M."/>
            <person name="Futagami T."/>
            <person name="Toyoda A."/>
            <person name="Takaki Y."/>
            <person name="Nishi S."/>
            <person name="Hori S."/>
            <person name="Arai W."/>
            <person name="Tsubouchi T."/>
            <person name="Morono Y."/>
            <person name="Uchiyama I."/>
            <person name="Ito T."/>
            <person name="Fujiyama A."/>
            <person name="Inagaki F."/>
            <person name="Takami H."/>
        </authorList>
    </citation>
    <scope>NUCLEOTIDE SEQUENCE</scope>
    <source>
        <strain evidence="1">Expedition CK06-06</strain>
    </source>
</reference>